<dbReference type="CDD" id="cd03235">
    <property type="entry name" value="ABC_Metallic_Cations"/>
    <property type="match status" value="1"/>
</dbReference>
<dbReference type="Gene3D" id="3.40.50.300">
    <property type="entry name" value="P-loop containing nucleotide triphosphate hydrolases"/>
    <property type="match status" value="1"/>
</dbReference>
<dbReference type="SMART" id="SM00382">
    <property type="entry name" value="AAA"/>
    <property type="match status" value="1"/>
</dbReference>
<keyword evidence="3 6" id="KW-0067">ATP-binding</keyword>
<feature type="domain" description="ABC transporter" evidence="5">
    <location>
        <begin position="5"/>
        <end position="233"/>
    </location>
</feature>
<dbReference type="Proteomes" id="UP000326951">
    <property type="component" value="Chromosome"/>
</dbReference>
<dbReference type="InterPro" id="IPR050153">
    <property type="entry name" value="Metal_Ion_Import_ABC"/>
</dbReference>
<dbReference type="Pfam" id="PF00005">
    <property type="entry name" value="ABC_tran"/>
    <property type="match status" value="1"/>
</dbReference>
<evidence type="ECO:0000256" key="4">
    <source>
        <dbReference type="SAM" id="MobiDB-lite"/>
    </source>
</evidence>
<evidence type="ECO:0000259" key="5">
    <source>
        <dbReference type="PROSITE" id="PS50893"/>
    </source>
</evidence>
<gene>
    <name evidence="6" type="primary">znuC</name>
    <name evidence="6" type="ORF">St703_22750</name>
</gene>
<dbReference type="InterPro" id="IPR017871">
    <property type="entry name" value="ABC_transporter-like_CS"/>
</dbReference>
<dbReference type="RefSeq" id="WP_081787917.1">
    <property type="nucleotide sequence ID" value="NZ_AP021853.1"/>
</dbReference>
<dbReference type="InterPro" id="IPR027417">
    <property type="entry name" value="P-loop_NTPase"/>
</dbReference>
<evidence type="ECO:0000313" key="6">
    <source>
        <dbReference type="EMBL" id="BBN99570.1"/>
    </source>
</evidence>
<sequence length="256" mass="28218">MLRQLQIHQLQVRFNGEQILNDLSFKVAPGELFAIIGPNGAGKSTLLKSILGLIHPQQGDVSIIGDHRKVIVGYVPQSRVIDDETPISASDFVSLGQISGFLPWLSRKEKKALNEIMQFTDTKRLANKPIGTLSGGERQRVFLAQALVRKPDLLLLDESTANLDPEAQIQMMELVKNAAKEWGVTALFICHDLQMVGTYADHVLLLSRQGYKTGHPADILNDRELMTTVFHGSISENGTMHHVPTESELPLAGSPQ</sequence>
<feature type="region of interest" description="Disordered" evidence="4">
    <location>
        <begin position="236"/>
        <end position="256"/>
    </location>
</feature>
<dbReference type="PANTHER" id="PTHR42734">
    <property type="entry name" value="METAL TRANSPORT SYSTEM ATP-BINDING PROTEIN TM_0124-RELATED"/>
    <property type="match status" value="1"/>
</dbReference>
<dbReference type="PROSITE" id="PS00211">
    <property type="entry name" value="ABC_TRANSPORTER_1"/>
    <property type="match status" value="1"/>
</dbReference>
<dbReference type="EMBL" id="AP021853">
    <property type="protein sequence ID" value="BBN99570.1"/>
    <property type="molecule type" value="Genomic_DNA"/>
</dbReference>
<dbReference type="GO" id="GO:0005524">
    <property type="term" value="F:ATP binding"/>
    <property type="evidence" value="ECO:0007669"/>
    <property type="project" value="UniProtKB-KW"/>
</dbReference>
<reference evidence="6 7" key="1">
    <citation type="submission" date="2019-09" db="EMBL/GenBank/DDBJ databases">
        <title>Complete genome sequence of Sporolactobacillus terrae 70-3.</title>
        <authorList>
            <person name="Tanaka N."/>
            <person name="Shiwa Y."/>
            <person name="Fujita N."/>
            <person name="Tanasupawat S."/>
        </authorList>
    </citation>
    <scope>NUCLEOTIDE SEQUENCE [LARGE SCALE GENOMIC DNA]</scope>
    <source>
        <strain evidence="6 7">70-3</strain>
    </source>
</reference>
<protein>
    <submittedName>
        <fullName evidence="6">ABC transporter ATP-binding protein</fullName>
    </submittedName>
</protein>
<dbReference type="SUPFAM" id="SSF52540">
    <property type="entry name" value="P-loop containing nucleoside triphosphate hydrolases"/>
    <property type="match status" value="1"/>
</dbReference>
<evidence type="ECO:0000256" key="2">
    <source>
        <dbReference type="ARBA" id="ARBA00022741"/>
    </source>
</evidence>
<evidence type="ECO:0000313" key="7">
    <source>
        <dbReference type="Proteomes" id="UP000326951"/>
    </source>
</evidence>
<dbReference type="AlphaFoldDB" id="A0A5K7X4F4"/>
<proteinExistence type="predicted"/>
<keyword evidence="2" id="KW-0547">Nucleotide-binding</keyword>
<dbReference type="InterPro" id="IPR003593">
    <property type="entry name" value="AAA+_ATPase"/>
</dbReference>
<evidence type="ECO:0000256" key="1">
    <source>
        <dbReference type="ARBA" id="ARBA00022448"/>
    </source>
</evidence>
<organism evidence="6 7">
    <name type="scientific">Sporolactobacillus terrae</name>
    <dbReference type="NCBI Taxonomy" id="269673"/>
    <lineage>
        <taxon>Bacteria</taxon>
        <taxon>Bacillati</taxon>
        <taxon>Bacillota</taxon>
        <taxon>Bacilli</taxon>
        <taxon>Bacillales</taxon>
        <taxon>Sporolactobacillaceae</taxon>
        <taxon>Sporolactobacillus</taxon>
    </lineage>
</organism>
<dbReference type="GO" id="GO:0016887">
    <property type="term" value="F:ATP hydrolysis activity"/>
    <property type="evidence" value="ECO:0007669"/>
    <property type="project" value="InterPro"/>
</dbReference>
<evidence type="ECO:0000256" key="3">
    <source>
        <dbReference type="ARBA" id="ARBA00022840"/>
    </source>
</evidence>
<dbReference type="InterPro" id="IPR003439">
    <property type="entry name" value="ABC_transporter-like_ATP-bd"/>
</dbReference>
<accession>A0A5K7X4F4</accession>
<dbReference type="PROSITE" id="PS50893">
    <property type="entry name" value="ABC_TRANSPORTER_2"/>
    <property type="match status" value="1"/>
</dbReference>
<keyword evidence="1" id="KW-0813">Transport</keyword>
<name>A0A5K7X4F4_9BACL</name>